<feature type="transmembrane region" description="Helical" evidence="1">
    <location>
        <begin position="79"/>
        <end position="104"/>
    </location>
</feature>
<name>A0AAD5KYW3_9CRUS</name>
<organism evidence="2 3">
    <name type="scientific">Daphnia sinensis</name>
    <dbReference type="NCBI Taxonomy" id="1820382"/>
    <lineage>
        <taxon>Eukaryota</taxon>
        <taxon>Metazoa</taxon>
        <taxon>Ecdysozoa</taxon>
        <taxon>Arthropoda</taxon>
        <taxon>Crustacea</taxon>
        <taxon>Branchiopoda</taxon>
        <taxon>Diplostraca</taxon>
        <taxon>Cladocera</taxon>
        <taxon>Anomopoda</taxon>
        <taxon>Daphniidae</taxon>
        <taxon>Daphnia</taxon>
        <taxon>Daphnia similis group</taxon>
    </lineage>
</organism>
<dbReference type="AlphaFoldDB" id="A0AAD5KYW3"/>
<protein>
    <submittedName>
        <fullName evidence="2">Uncharacterized protein</fullName>
    </submittedName>
</protein>
<proteinExistence type="predicted"/>
<sequence>MPNLDLITEFEELHLNDFDYGLKSHSAHETMEMEQLNILNDIVGRMQETQANSVSDIIMSEKQDNQIGTMFSWFDTLKILGLSIIGFIVLLICLRIFFICNPFIKIKEKFEKTRRLRRYGINMEEAHELTSMITNSNTQGTDEIIEQPFTRMLAPAPLTSERTLQSRSTQPSAPRHRLYPTMEENWETETTRKCTGKHTTCTYVVGYGMVWEDLCRCSTDPETKTN</sequence>
<dbReference type="EMBL" id="WJBH02000009">
    <property type="protein sequence ID" value="KAI9552563.1"/>
    <property type="molecule type" value="Genomic_DNA"/>
</dbReference>
<comment type="caution">
    <text evidence="2">The sequence shown here is derived from an EMBL/GenBank/DDBJ whole genome shotgun (WGS) entry which is preliminary data.</text>
</comment>
<evidence type="ECO:0000313" key="3">
    <source>
        <dbReference type="Proteomes" id="UP000820818"/>
    </source>
</evidence>
<keyword evidence="1" id="KW-1133">Transmembrane helix</keyword>
<accession>A0AAD5KYW3</accession>
<evidence type="ECO:0000256" key="1">
    <source>
        <dbReference type="SAM" id="Phobius"/>
    </source>
</evidence>
<keyword evidence="1" id="KW-0812">Transmembrane</keyword>
<dbReference type="Proteomes" id="UP000820818">
    <property type="component" value="Linkage Group LG9"/>
</dbReference>
<reference evidence="2 3" key="1">
    <citation type="submission" date="2022-05" db="EMBL/GenBank/DDBJ databases">
        <title>A multi-omics perspective on studying reproductive biology in Daphnia sinensis.</title>
        <authorList>
            <person name="Jia J."/>
        </authorList>
    </citation>
    <scope>NUCLEOTIDE SEQUENCE [LARGE SCALE GENOMIC DNA]</scope>
    <source>
        <strain evidence="2 3">WSL</strain>
    </source>
</reference>
<keyword evidence="3" id="KW-1185">Reference proteome</keyword>
<keyword evidence="1" id="KW-0472">Membrane</keyword>
<evidence type="ECO:0000313" key="2">
    <source>
        <dbReference type="EMBL" id="KAI9552563.1"/>
    </source>
</evidence>
<gene>
    <name evidence="2" type="ORF">GHT06_020417</name>
</gene>